<reference evidence="3" key="2">
    <citation type="submission" date="2015-01" db="EMBL/GenBank/DDBJ databases">
        <title>Evolutionary Origins and Diversification of the Mycorrhizal Mutualists.</title>
        <authorList>
            <consortium name="DOE Joint Genome Institute"/>
            <consortium name="Mycorrhizal Genomics Consortium"/>
            <person name="Kohler A."/>
            <person name="Kuo A."/>
            <person name="Nagy L.G."/>
            <person name="Floudas D."/>
            <person name="Copeland A."/>
            <person name="Barry K.W."/>
            <person name="Cichocki N."/>
            <person name="Veneault-Fourrey C."/>
            <person name="LaButti K."/>
            <person name="Lindquist E.A."/>
            <person name="Lipzen A."/>
            <person name="Lundell T."/>
            <person name="Morin E."/>
            <person name="Murat C."/>
            <person name="Riley R."/>
            <person name="Ohm R."/>
            <person name="Sun H."/>
            <person name="Tunlid A."/>
            <person name="Henrissat B."/>
            <person name="Grigoriev I.V."/>
            <person name="Hibbett D.S."/>
            <person name="Martin F."/>
        </authorList>
    </citation>
    <scope>NUCLEOTIDE SEQUENCE [LARGE SCALE GENOMIC DNA]</scope>
    <source>
        <strain evidence="3">MAFF 305830</strain>
    </source>
</reference>
<feature type="region of interest" description="Disordered" evidence="1">
    <location>
        <begin position="149"/>
        <end position="172"/>
    </location>
</feature>
<organism evidence="2 3">
    <name type="scientific">Serendipita vermifera MAFF 305830</name>
    <dbReference type="NCBI Taxonomy" id="933852"/>
    <lineage>
        <taxon>Eukaryota</taxon>
        <taxon>Fungi</taxon>
        <taxon>Dikarya</taxon>
        <taxon>Basidiomycota</taxon>
        <taxon>Agaricomycotina</taxon>
        <taxon>Agaricomycetes</taxon>
        <taxon>Sebacinales</taxon>
        <taxon>Serendipitaceae</taxon>
        <taxon>Serendipita</taxon>
    </lineage>
</organism>
<dbReference type="EMBL" id="KN824287">
    <property type="protein sequence ID" value="KIM29801.1"/>
    <property type="molecule type" value="Genomic_DNA"/>
</dbReference>
<proteinExistence type="predicted"/>
<dbReference type="AlphaFoldDB" id="A0A0C3BEA0"/>
<name>A0A0C3BEA0_SERVB</name>
<evidence type="ECO:0000313" key="2">
    <source>
        <dbReference type="EMBL" id="KIM29801.1"/>
    </source>
</evidence>
<reference evidence="2 3" key="1">
    <citation type="submission" date="2014-04" db="EMBL/GenBank/DDBJ databases">
        <authorList>
            <consortium name="DOE Joint Genome Institute"/>
            <person name="Kuo A."/>
            <person name="Zuccaro A."/>
            <person name="Kohler A."/>
            <person name="Nagy L.G."/>
            <person name="Floudas D."/>
            <person name="Copeland A."/>
            <person name="Barry K.W."/>
            <person name="Cichocki N."/>
            <person name="Veneault-Fourrey C."/>
            <person name="LaButti K."/>
            <person name="Lindquist E.A."/>
            <person name="Lipzen A."/>
            <person name="Lundell T."/>
            <person name="Morin E."/>
            <person name="Murat C."/>
            <person name="Sun H."/>
            <person name="Tunlid A."/>
            <person name="Henrissat B."/>
            <person name="Grigoriev I.V."/>
            <person name="Hibbett D.S."/>
            <person name="Martin F."/>
            <person name="Nordberg H.P."/>
            <person name="Cantor M.N."/>
            <person name="Hua S.X."/>
        </authorList>
    </citation>
    <scope>NUCLEOTIDE SEQUENCE [LARGE SCALE GENOMIC DNA]</scope>
    <source>
        <strain evidence="2 3">MAFF 305830</strain>
    </source>
</reference>
<dbReference type="Proteomes" id="UP000054097">
    <property type="component" value="Unassembled WGS sequence"/>
</dbReference>
<gene>
    <name evidence="2" type="ORF">M408DRAFT_22672</name>
</gene>
<keyword evidence="3" id="KW-1185">Reference proteome</keyword>
<protein>
    <submittedName>
        <fullName evidence="2">Uncharacterized protein</fullName>
    </submittedName>
</protein>
<dbReference type="HOGENOM" id="CLU_1161747_0_0_1"/>
<evidence type="ECO:0000313" key="3">
    <source>
        <dbReference type="Proteomes" id="UP000054097"/>
    </source>
</evidence>
<accession>A0A0C3BEA0</accession>
<evidence type="ECO:0000256" key="1">
    <source>
        <dbReference type="SAM" id="MobiDB-lite"/>
    </source>
</evidence>
<sequence length="239" mass="26388">MNQVLDSEASFRLEDPAHHMDSTQWLSNEVEAGRRVVEAVVSYTGGNIFSVKLSLPSTAGERAEPQPTNANGVIVSFIRPIEPVKDALEGSIITSNDIWRLFQATQLAVGQTVNPSEVAAAKHKFSTTLYNASQWRGIKSPEPIWRRTATKPKAQKAPHEQETSVGPEKKQEICGGLRDQIQGYRDPSPYTNKNAATVCYLVKEIPRLLQISWHYWCERTNSTNTAATSSAHSCPPASN</sequence>
<feature type="compositionally biased region" description="Basic and acidic residues" evidence="1">
    <location>
        <begin position="157"/>
        <end position="172"/>
    </location>
</feature>